<dbReference type="Proteomes" id="UP000799536">
    <property type="component" value="Unassembled WGS sequence"/>
</dbReference>
<protein>
    <submittedName>
        <fullName evidence="1">Uncharacterized protein</fullName>
    </submittedName>
</protein>
<feature type="non-terminal residue" evidence="1">
    <location>
        <position position="62"/>
    </location>
</feature>
<dbReference type="EMBL" id="ML994349">
    <property type="protein sequence ID" value="KAF2196643.1"/>
    <property type="molecule type" value="Genomic_DNA"/>
</dbReference>
<evidence type="ECO:0000313" key="2">
    <source>
        <dbReference type="Proteomes" id="UP000799536"/>
    </source>
</evidence>
<dbReference type="OrthoDB" id="7735366at2759"/>
<reference evidence="1" key="1">
    <citation type="journal article" date="2020" name="Stud. Mycol.">
        <title>101 Dothideomycetes genomes: a test case for predicting lifestyles and emergence of pathogens.</title>
        <authorList>
            <person name="Haridas S."/>
            <person name="Albert R."/>
            <person name="Binder M."/>
            <person name="Bloem J."/>
            <person name="Labutti K."/>
            <person name="Salamov A."/>
            <person name="Andreopoulos B."/>
            <person name="Baker S."/>
            <person name="Barry K."/>
            <person name="Bills G."/>
            <person name="Bluhm B."/>
            <person name="Cannon C."/>
            <person name="Castanera R."/>
            <person name="Culley D."/>
            <person name="Daum C."/>
            <person name="Ezra D."/>
            <person name="Gonzalez J."/>
            <person name="Henrissat B."/>
            <person name="Kuo A."/>
            <person name="Liang C."/>
            <person name="Lipzen A."/>
            <person name="Lutzoni F."/>
            <person name="Magnuson J."/>
            <person name="Mondo S."/>
            <person name="Nolan M."/>
            <person name="Ohm R."/>
            <person name="Pangilinan J."/>
            <person name="Park H.-J."/>
            <person name="Ramirez L."/>
            <person name="Alfaro M."/>
            <person name="Sun H."/>
            <person name="Tritt A."/>
            <person name="Yoshinaga Y."/>
            <person name="Zwiers L.-H."/>
            <person name="Turgeon B."/>
            <person name="Goodwin S."/>
            <person name="Spatafora J."/>
            <person name="Crous P."/>
            <person name="Grigoriev I."/>
        </authorList>
    </citation>
    <scope>NUCLEOTIDE SEQUENCE</scope>
    <source>
        <strain evidence="1">ATCC 74209</strain>
    </source>
</reference>
<gene>
    <name evidence="1" type="ORF">GQ43DRAFT_444931</name>
</gene>
<organism evidence="1 2">
    <name type="scientific">Delitschia confertaspora ATCC 74209</name>
    <dbReference type="NCBI Taxonomy" id="1513339"/>
    <lineage>
        <taxon>Eukaryota</taxon>
        <taxon>Fungi</taxon>
        <taxon>Dikarya</taxon>
        <taxon>Ascomycota</taxon>
        <taxon>Pezizomycotina</taxon>
        <taxon>Dothideomycetes</taxon>
        <taxon>Pleosporomycetidae</taxon>
        <taxon>Pleosporales</taxon>
        <taxon>Delitschiaceae</taxon>
        <taxon>Delitschia</taxon>
    </lineage>
</organism>
<evidence type="ECO:0000313" key="1">
    <source>
        <dbReference type="EMBL" id="KAF2196643.1"/>
    </source>
</evidence>
<accession>A0A9P4MR50</accession>
<keyword evidence="2" id="KW-1185">Reference proteome</keyword>
<name>A0A9P4MR50_9PLEO</name>
<proteinExistence type="predicted"/>
<dbReference type="AlphaFoldDB" id="A0A9P4MR50"/>
<comment type="caution">
    <text evidence="1">The sequence shown here is derived from an EMBL/GenBank/DDBJ whole genome shotgun (WGS) entry which is preliminary data.</text>
</comment>
<sequence length="62" mass="7208">MTTKSTCQTDPLTQILDKLSTLEASIANQESRHRYELDTLRQEFEKRIDEARRPTPELDSIS</sequence>